<dbReference type="Pfam" id="PF00587">
    <property type="entry name" value="tRNA-synt_2b"/>
    <property type="match status" value="1"/>
</dbReference>
<evidence type="ECO:0000256" key="8">
    <source>
        <dbReference type="PIRSR" id="PIRSR001529-1"/>
    </source>
</evidence>
<feature type="binding site" evidence="8">
    <location>
        <position position="358"/>
    </location>
    <ligand>
        <name>L-serine</name>
        <dbReference type="ChEBI" id="CHEBI:33384"/>
    </ligand>
</feature>
<feature type="coiled-coil region" evidence="10">
    <location>
        <begin position="125"/>
        <end position="152"/>
    </location>
</feature>
<dbReference type="InterPro" id="IPR045864">
    <property type="entry name" value="aa-tRNA-synth_II/BPL/LPL"/>
</dbReference>
<dbReference type="Gene3D" id="1.10.287.40">
    <property type="entry name" value="Serine-tRNA synthetase, tRNA binding domain"/>
    <property type="match status" value="1"/>
</dbReference>
<feature type="binding site" evidence="9">
    <location>
        <begin position="422"/>
        <end position="425"/>
    </location>
    <ligand>
        <name>ATP</name>
        <dbReference type="ChEBI" id="CHEBI:30616"/>
    </ligand>
</feature>
<dbReference type="OrthoDB" id="10264585at2759"/>
<dbReference type="Gene3D" id="3.30.930.10">
    <property type="entry name" value="Bira Bifunctional Protein, Domain 2"/>
    <property type="match status" value="1"/>
</dbReference>
<dbReference type="InterPro" id="IPR042103">
    <property type="entry name" value="SerRS_1_N_sf"/>
</dbReference>
<accession>A0A9P6H367</accession>
<dbReference type="GO" id="GO:0004828">
    <property type="term" value="F:serine-tRNA ligase activity"/>
    <property type="evidence" value="ECO:0007669"/>
    <property type="project" value="UniProtKB-EC"/>
</dbReference>
<dbReference type="EC" id="6.1.1.11" evidence="1"/>
<dbReference type="EMBL" id="WIUZ02000024">
    <property type="protein sequence ID" value="KAF9778214.1"/>
    <property type="molecule type" value="Genomic_DNA"/>
</dbReference>
<evidence type="ECO:0000256" key="7">
    <source>
        <dbReference type="ARBA" id="ARBA00034892"/>
    </source>
</evidence>
<dbReference type="PROSITE" id="PS50862">
    <property type="entry name" value="AA_TRNA_LIGASE_II"/>
    <property type="match status" value="1"/>
</dbReference>
<protein>
    <recommendedName>
        <fullName evidence="1">serine--tRNA ligase</fullName>
        <ecNumber evidence="1">6.1.1.11</ecNumber>
    </recommendedName>
    <alternativeName>
        <fullName evidence="6">Seryl-tRNA synthetase</fullName>
    </alternativeName>
    <alternativeName>
        <fullName evidence="7">Seryl-tRNA(Ser) synthetase</fullName>
    </alternativeName>
</protein>
<evidence type="ECO:0000259" key="12">
    <source>
        <dbReference type="PROSITE" id="PS50862"/>
    </source>
</evidence>
<dbReference type="AlphaFoldDB" id="A0A9P6H367"/>
<dbReference type="SUPFAM" id="SSF55681">
    <property type="entry name" value="Class II aaRS and biotin synthetases"/>
    <property type="match status" value="1"/>
</dbReference>
<dbReference type="InterPro" id="IPR002314">
    <property type="entry name" value="aa-tRNA-synt_IIb"/>
</dbReference>
<gene>
    <name evidence="13" type="ORF">BJ322DRAFT_1014832</name>
</gene>
<evidence type="ECO:0000256" key="3">
    <source>
        <dbReference type="ARBA" id="ARBA00022741"/>
    </source>
</evidence>
<feature type="binding site" evidence="8">
    <location>
        <position position="335"/>
    </location>
    <ligand>
        <name>L-serine</name>
        <dbReference type="ChEBI" id="CHEBI:33384"/>
    </ligand>
</feature>
<comment type="caution">
    <text evidence="13">The sequence shown here is derived from an EMBL/GenBank/DDBJ whole genome shotgun (WGS) entry which is preliminary data.</text>
</comment>
<evidence type="ECO:0000256" key="4">
    <source>
        <dbReference type="ARBA" id="ARBA00022840"/>
    </source>
</evidence>
<sequence>MLNTSRVLQKRLRCPPTSSRKATSPSWSLLLPGSTKHYSTAKGPPSTSLPKPRLDYRSISENVVFKSLNAFNRKAGLSVGAIQTIENLYAKQKEISGILNSKRHTQSQIEARIQKALRHNDATAKQAALNEAKSLKAQIGQMEKQLVDIEDQLYDLASSVPNDTHPDVPIGPENLAVTLSTHGPHPLPADPARDHVAVGKALGLFDLEAGSQVTGSSWYYLTNEGAILEMALTNYALSVALNHGFSPVITPDVVRTDIARRCGFQPRDHTASQSYHISTVSPASHSSPLEHPTHVHPDLVLAGTAEIPLAGLFANKIIPNSTLPQNIVGYGRAFRAEAGARGADTRGLYRVHQFTKVELFVVSKEEESEALMEEMRKIQVEIFEGLGLSFRVLDMPTEELGASAYRKYDMEAWMPGRGGWGEISSTSNCTDYQSRRLHIRYRKSDADLVPSSSGSSQLAFAHTLNGTAAAVPRLIVALLENGVRFNETGSVVGLDLPSVLERFWLGKRSELIRWV</sequence>
<keyword evidence="4 9" id="KW-0067">ATP-binding</keyword>
<dbReference type="InterPro" id="IPR002317">
    <property type="entry name" value="Ser-tRNA-ligase_type_1"/>
</dbReference>
<dbReference type="Pfam" id="PF02403">
    <property type="entry name" value="Seryl_tRNA_N"/>
    <property type="match status" value="1"/>
</dbReference>
<evidence type="ECO:0000256" key="2">
    <source>
        <dbReference type="ARBA" id="ARBA00022598"/>
    </source>
</evidence>
<name>A0A9P6H367_9AGAM</name>
<dbReference type="GO" id="GO:0005524">
    <property type="term" value="F:ATP binding"/>
    <property type="evidence" value="ECO:0007669"/>
    <property type="project" value="UniProtKB-KW"/>
</dbReference>
<evidence type="ECO:0000256" key="9">
    <source>
        <dbReference type="PIRSR" id="PIRSR001529-2"/>
    </source>
</evidence>
<reference evidence="13" key="1">
    <citation type="journal article" date="2020" name="Nat. Commun.">
        <title>Large-scale genome sequencing of mycorrhizal fungi provides insights into the early evolution of symbiotic traits.</title>
        <authorList>
            <person name="Miyauchi S."/>
            <person name="Kiss E."/>
            <person name="Kuo A."/>
            <person name="Drula E."/>
            <person name="Kohler A."/>
            <person name="Sanchez-Garcia M."/>
            <person name="Morin E."/>
            <person name="Andreopoulos B."/>
            <person name="Barry K.W."/>
            <person name="Bonito G."/>
            <person name="Buee M."/>
            <person name="Carver A."/>
            <person name="Chen C."/>
            <person name="Cichocki N."/>
            <person name="Clum A."/>
            <person name="Culley D."/>
            <person name="Crous P.W."/>
            <person name="Fauchery L."/>
            <person name="Girlanda M."/>
            <person name="Hayes R.D."/>
            <person name="Keri Z."/>
            <person name="LaButti K."/>
            <person name="Lipzen A."/>
            <person name="Lombard V."/>
            <person name="Magnuson J."/>
            <person name="Maillard F."/>
            <person name="Murat C."/>
            <person name="Nolan M."/>
            <person name="Ohm R.A."/>
            <person name="Pangilinan J."/>
            <person name="Pereira M.F."/>
            <person name="Perotto S."/>
            <person name="Peter M."/>
            <person name="Pfister S."/>
            <person name="Riley R."/>
            <person name="Sitrit Y."/>
            <person name="Stielow J.B."/>
            <person name="Szollosi G."/>
            <person name="Zifcakova L."/>
            <person name="Stursova M."/>
            <person name="Spatafora J.W."/>
            <person name="Tedersoo L."/>
            <person name="Vaario L.M."/>
            <person name="Yamada A."/>
            <person name="Yan M."/>
            <person name="Wang P."/>
            <person name="Xu J."/>
            <person name="Bruns T."/>
            <person name="Baldrian P."/>
            <person name="Vilgalys R."/>
            <person name="Dunand C."/>
            <person name="Henrissat B."/>
            <person name="Grigoriev I.V."/>
            <person name="Hibbett D."/>
            <person name="Nagy L.G."/>
            <person name="Martin F.M."/>
        </authorList>
    </citation>
    <scope>NUCLEOTIDE SEQUENCE</scope>
    <source>
        <strain evidence="13">UH-Tt-Lm1</strain>
    </source>
</reference>
<feature type="region of interest" description="Disordered" evidence="11">
    <location>
        <begin position="1"/>
        <end position="53"/>
    </location>
</feature>
<dbReference type="SUPFAM" id="SSF46589">
    <property type="entry name" value="tRNA-binding arm"/>
    <property type="match status" value="1"/>
</dbReference>
<feature type="binding site" evidence="8">
    <location>
        <position position="465"/>
    </location>
    <ligand>
        <name>L-serine</name>
        <dbReference type="ChEBI" id="CHEBI:33384"/>
    </ligand>
</feature>
<feature type="binding site" evidence="8">
    <location>
        <position position="304"/>
    </location>
    <ligand>
        <name>L-serine</name>
        <dbReference type="ChEBI" id="CHEBI:33384"/>
    </ligand>
</feature>
<dbReference type="NCBIfam" id="TIGR00414">
    <property type="entry name" value="serS"/>
    <property type="match status" value="1"/>
</dbReference>
<dbReference type="GO" id="GO:0006434">
    <property type="term" value="P:seryl-tRNA aminoacylation"/>
    <property type="evidence" value="ECO:0007669"/>
    <property type="project" value="InterPro"/>
</dbReference>
<organism evidence="13 14">
    <name type="scientific">Thelephora terrestris</name>
    <dbReference type="NCBI Taxonomy" id="56493"/>
    <lineage>
        <taxon>Eukaryota</taxon>
        <taxon>Fungi</taxon>
        <taxon>Dikarya</taxon>
        <taxon>Basidiomycota</taxon>
        <taxon>Agaricomycotina</taxon>
        <taxon>Agaricomycetes</taxon>
        <taxon>Thelephorales</taxon>
        <taxon>Thelephoraceae</taxon>
        <taxon>Thelephora</taxon>
    </lineage>
</organism>
<evidence type="ECO:0000313" key="13">
    <source>
        <dbReference type="EMBL" id="KAF9778214.1"/>
    </source>
</evidence>
<proteinExistence type="predicted"/>
<evidence type="ECO:0000256" key="6">
    <source>
        <dbReference type="ARBA" id="ARBA00031113"/>
    </source>
</evidence>
<evidence type="ECO:0000313" key="14">
    <source>
        <dbReference type="Proteomes" id="UP000736335"/>
    </source>
</evidence>
<keyword evidence="10" id="KW-0175">Coiled coil</keyword>
<evidence type="ECO:0000256" key="1">
    <source>
        <dbReference type="ARBA" id="ARBA00012840"/>
    </source>
</evidence>
<dbReference type="InterPro" id="IPR006195">
    <property type="entry name" value="aa-tRNA-synth_II"/>
</dbReference>
<evidence type="ECO:0000256" key="10">
    <source>
        <dbReference type="SAM" id="Coils"/>
    </source>
</evidence>
<keyword evidence="3" id="KW-0547">Nucleotide-binding</keyword>
<reference evidence="13" key="2">
    <citation type="submission" date="2020-11" db="EMBL/GenBank/DDBJ databases">
        <authorList>
            <consortium name="DOE Joint Genome Institute"/>
            <person name="Kuo A."/>
            <person name="Miyauchi S."/>
            <person name="Kiss E."/>
            <person name="Drula E."/>
            <person name="Kohler A."/>
            <person name="Sanchez-Garcia M."/>
            <person name="Andreopoulos B."/>
            <person name="Barry K.W."/>
            <person name="Bonito G."/>
            <person name="Buee M."/>
            <person name="Carver A."/>
            <person name="Chen C."/>
            <person name="Cichocki N."/>
            <person name="Clum A."/>
            <person name="Culley D."/>
            <person name="Crous P.W."/>
            <person name="Fauchery L."/>
            <person name="Girlanda M."/>
            <person name="Hayes R."/>
            <person name="Keri Z."/>
            <person name="Labutti K."/>
            <person name="Lipzen A."/>
            <person name="Lombard V."/>
            <person name="Magnuson J."/>
            <person name="Maillard F."/>
            <person name="Morin E."/>
            <person name="Murat C."/>
            <person name="Nolan M."/>
            <person name="Ohm R."/>
            <person name="Pangilinan J."/>
            <person name="Pereira M."/>
            <person name="Perotto S."/>
            <person name="Peter M."/>
            <person name="Riley R."/>
            <person name="Sitrit Y."/>
            <person name="Stielow B."/>
            <person name="Szollosi G."/>
            <person name="Zifcakova L."/>
            <person name="Stursova M."/>
            <person name="Spatafora J.W."/>
            <person name="Tedersoo L."/>
            <person name="Vaario L.-M."/>
            <person name="Yamada A."/>
            <person name="Yan M."/>
            <person name="Wang P."/>
            <person name="Xu J."/>
            <person name="Bruns T."/>
            <person name="Baldrian P."/>
            <person name="Vilgalys R."/>
            <person name="Henrissat B."/>
            <person name="Grigoriev I.V."/>
            <person name="Hibbett D."/>
            <person name="Nagy L.G."/>
            <person name="Martin F.M."/>
        </authorList>
    </citation>
    <scope>NUCLEOTIDE SEQUENCE</scope>
    <source>
        <strain evidence="13">UH-Tt-Lm1</strain>
    </source>
</reference>
<feature type="compositionally biased region" description="Polar residues" evidence="11">
    <location>
        <begin position="16"/>
        <end position="27"/>
    </location>
</feature>
<dbReference type="PANTHER" id="PTHR11778">
    <property type="entry name" value="SERYL-TRNA SYNTHETASE"/>
    <property type="match status" value="1"/>
</dbReference>
<feature type="binding site" evidence="9">
    <location>
        <begin position="351"/>
        <end position="354"/>
    </location>
    <ligand>
        <name>ATP</name>
        <dbReference type="ChEBI" id="CHEBI:30616"/>
    </ligand>
</feature>
<feature type="binding site" evidence="9">
    <location>
        <begin position="335"/>
        <end position="337"/>
    </location>
    <ligand>
        <name>ATP</name>
        <dbReference type="ChEBI" id="CHEBI:30616"/>
    </ligand>
</feature>
<keyword evidence="14" id="KW-1185">Reference proteome</keyword>
<feature type="site" description="Important for serine binding" evidence="8">
    <location>
        <position position="467"/>
    </location>
</feature>
<feature type="domain" description="Aminoacyl-transfer RNA synthetases class-II family profile" evidence="12">
    <location>
        <begin position="194"/>
        <end position="497"/>
    </location>
</feature>
<dbReference type="InterPro" id="IPR015866">
    <property type="entry name" value="Ser-tRNA-synth_1_N"/>
</dbReference>
<evidence type="ECO:0000256" key="11">
    <source>
        <dbReference type="SAM" id="MobiDB-lite"/>
    </source>
</evidence>
<dbReference type="InterPro" id="IPR010978">
    <property type="entry name" value="tRNA-bd_arm"/>
</dbReference>
<dbReference type="Proteomes" id="UP000736335">
    <property type="component" value="Unassembled WGS sequence"/>
</dbReference>
<evidence type="ECO:0000256" key="5">
    <source>
        <dbReference type="ARBA" id="ARBA00023146"/>
    </source>
</evidence>
<keyword evidence="2" id="KW-0436">Ligase</keyword>
<keyword evidence="5" id="KW-0030">Aminoacyl-tRNA synthetase</keyword>
<dbReference type="PIRSF" id="PIRSF001529">
    <property type="entry name" value="Ser-tRNA-synth_IIa"/>
    <property type="match status" value="1"/>
</dbReference>
<dbReference type="PRINTS" id="PR00981">
    <property type="entry name" value="TRNASYNTHSER"/>
</dbReference>